<dbReference type="GO" id="GO:0016787">
    <property type="term" value="F:hydrolase activity"/>
    <property type="evidence" value="ECO:0007669"/>
    <property type="project" value="UniProtKB-KW"/>
</dbReference>
<comment type="similarity">
    <text evidence="10">Belongs to the LpxH family.</text>
</comment>
<evidence type="ECO:0000259" key="11">
    <source>
        <dbReference type="Pfam" id="PF00149"/>
    </source>
</evidence>
<comment type="cofactor">
    <cofactor evidence="10">
        <name>Mn(2+)</name>
        <dbReference type="ChEBI" id="CHEBI:29035"/>
    </cofactor>
    <text evidence="10">Binds 2 Mn(2+) ions per subunit in a binuclear metal center.</text>
</comment>
<dbReference type="Gene3D" id="3.60.21.10">
    <property type="match status" value="1"/>
</dbReference>
<feature type="binding site" evidence="10">
    <location>
        <position position="10"/>
    </location>
    <ligand>
        <name>Mn(2+)</name>
        <dbReference type="ChEBI" id="CHEBI:29035"/>
        <label>1</label>
    </ligand>
</feature>
<feature type="binding site" evidence="10">
    <location>
        <position position="123"/>
    </location>
    <ligand>
        <name>substrate</name>
    </ligand>
</feature>
<comment type="caution">
    <text evidence="12">The sequence shown here is derived from an EMBL/GenBank/DDBJ whole genome shotgun (WGS) entry which is preliminary data.</text>
</comment>
<dbReference type="PANTHER" id="PTHR34990">
    <property type="entry name" value="UDP-2,3-DIACYLGLUCOSAMINE HYDROLASE-RELATED"/>
    <property type="match status" value="1"/>
</dbReference>
<evidence type="ECO:0000256" key="10">
    <source>
        <dbReference type="HAMAP-Rule" id="MF_00575"/>
    </source>
</evidence>
<evidence type="ECO:0000256" key="9">
    <source>
        <dbReference type="ARBA" id="ARBA00023211"/>
    </source>
</evidence>
<keyword evidence="1 10" id="KW-1003">Cell membrane</keyword>
<keyword evidence="7 10" id="KW-0443">Lipid metabolism</keyword>
<evidence type="ECO:0000256" key="1">
    <source>
        <dbReference type="ARBA" id="ARBA00022475"/>
    </source>
</evidence>
<comment type="subcellular location">
    <subcellularLocation>
        <location evidence="10">Cell inner membrane</location>
        <topology evidence="10">Peripheral membrane protein</topology>
        <orientation evidence="10">Cytoplasmic side</orientation>
    </subcellularLocation>
</comment>
<keyword evidence="2 10" id="KW-0444">Lipid biosynthesis</keyword>
<dbReference type="Pfam" id="PF00149">
    <property type="entry name" value="Metallophos"/>
    <property type="match status" value="1"/>
</dbReference>
<dbReference type="SUPFAM" id="SSF56300">
    <property type="entry name" value="Metallo-dependent phosphatases"/>
    <property type="match status" value="1"/>
</dbReference>
<dbReference type="InterPro" id="IPR010138">
    <property type="entry name" value="UDP-diacylglucosamine_Hdrlase"/>
</dbReference>
<feature type="binding site" evidence="10">
    <location>
        <position position="198"/>
    </location>
    <ligand>
        <name>Mn(2+)</name>
        <dbReference type="ChEBI" id="CHEBI:29035"/>
        <label>1</label>
    </ligand>
</feature>
<reference evidence="12 13" key="1">
    <citation type="submission" date="2021-02" db="EMBL/GenBank/DDBJ databases">
        <authorList>
            <person name="Park J.-S."/>
        </authorList>
    </citation>
    <scope>NUCLEOTIDE SEQUENCE [LARGE SCALE GENOMIC DNA]</scope>
    <source>
        <strain evidence="12 13">188UL20-2</strain>
    </source>
</reference>
<feature type="binding site" evidence="10">
    <location>
        <position position="165"/>
    </location>
    <ligand>
        <name>substrate</name>
    </ligand>
</feature>
<accession>A0ABS2HIJ8</accession>
<protein>
    <recommendedName>
        <fullName evidence="10">UDP-2,3-diacylglucosamine hydrolase</fullName>
        <ecNumber evidence="10">3.6.1.54</ecNumber>
    </recommendedName>
    <alternativeName>
        <fullName evidence="10">UDP-2,3-diacylglucosamine diphosphatase</fullName>
    </alternativeName>
</protein>
<proteinExistence type="inferred from homology"/>
<organism evidence="12 13">
    <name type="scientific">Vibrio ulleungensis</name>
    <dbReference type="NCBI Taxonomy" id="2807619"/>
    <lineage>
        <taxon>Bacteria</taxon>
        <taxon>Pseudomonadati</taxon>
        <taxon>Pseudomonadota</taxon>
        <taxon>Gammaproteobacteria</taxon>
        <taxon>Vibrionales</taxon>
        <taxon>Vibrionaceae</taxon>
        <taxon>Vibrio</taxon>
    </lineage>
</organism>
<dbReference type="EC" id="3.6.1.54" evidence="10"/>
<evidence type="ECO:0000256" key="8">
    <source>
        <dbReference type="ARBA" id="ARBA00023136"/>
    </source>
</evidence>
<feature type="binding site" evidence="10">
    <location>
        <begin position="80"/>
        <end position="81"/>
    </location>
    <ligand>
        <name>substrate</name>
    </ligand>
</feature>
<evidence type="ECO:0000256" key="7">
    <source>
        <dbReference type="ARBA" id="ARBA00023098"/>
    </source>
</evidence>
<evidence type="ECO:0000256" key="4">
    <source>
        <dbReference type="ARBA" id="ARBA00022556"/>
    </source>
</evidence>
<dbReference type="RefSeq" id="WP_205158412.1">
    <property type="nucleotide sequence ID" value="NZ_JAFEUM010000003.1"/>
</dbReference>
<comment type="pathway">
    <text evidence="10">Glycolipid biosynthesis; lipid IV(A) biosynthesis; lipid IV(A) from (3R)-3-hydroxytetradecanoyl-[acyl-carrier-protein] and UDP-N-acetyl-alpha-D-glucosamine: step 4/6.</text>
</comment>
<name>A0ABS2HIJ8_9VIBR</name>
<keyword evidence="4 10" id="KW-0441">Lipid A biosynthesis</keyword>
<dbReference type="InterPro" id="IPR029052">
    <property type="entry name" value="Metallo-depent_PP-like"/>
</dbReference>
<feature type="binding site" evidence="10">
    <location>
        <position position="115"/>
    </location>
    <ligand>
        <name>Mn(2+)</name>
        <dbReference type="ChEBI" id="CHEBI:29035"/>
        <label>2</label>
    </ligand>
</feature>
<keyword evidence="9 10" id="KW-0464">Manganese</keyword>
<dbReference type="NCBIfam" id="TIGR01854">
    <property type="entry name" value="lipid_A_lpxH"/>
    <property type="match status" value="1"/>
</dbReference>
<dbReference type="Proteomes" id="UP000809621">
    <property type="component" value="Unassembled WGS sequence"/>
</dbReference>
<dbReference type="InterPro" id="IPR043461">
    <property type="entry name" value="LpxH-like"/>
</dbReference>
<feature type="domain" description="Calcineurin-like phosphoesterase" evidence="11">
    <location>
        <begin position="1"/>
        <end position="200"/>
    </location>
</feature>
<keyword evidence="13" id="KW-1185">Reference proteome</keyword>
<dbReference type="EMBL" id="JAFEUM010000003">
    <property type="protein sequence ID" value="MBM7036864.1"/>
    <property type="molecule type" value="Genomic_DNA"/>
</dbReference>
<keyword evidence="3 10" id="KW-0997">Cell inner membrane</keyword>
<feature type="binding site" evidence="10">
    <location>
        <position position="196"/>
    </location>
    <ligand>
        <name>substrate</name>
    </ligand>
</feature>
<comment type="catalytic activity">
    <reaction evidence="10">
        <text>UDP-2-N,3-O-bis[(3R)-3-hydroxytetradecanoyl]-alpha-D-glucosamine + H2O = 2-N,3-O-bis[(3R)-3-hydroxytetradecanoyl]-alpha-D-glucosaminyl 1-phosphate + UMP + 2 H(+)</text>
        <dbReference type="Rhea" id="RHEA:25213"/>
        <dbReference type="ChEBI" id="CHEBI:15377"/>
        <dbReference type="ChEBI" id="CHEBI:15378"/>
        <dbReference type="ChEBI" id="CHEBI:57865"/>
        <dbReference type="ChEBI" id="CHEBI:57957"/>
        <dbReference type="ChEBI" id="CHEBI:78847"/>
        <dbReference type="EC" id="3.6.1.54"/>
    </reaction>
</comment>
<evidence type="ECO:0000256" key="6">
    <source>
        <dbReference type="ARBA" id="ARBA00022801"/>
    </source>
</evidence>
<dbReference type="InterPro" id="IPR004843">
    <property type="entry name" value="Calcineurin-like_PHP"/>
</dbReference>
<feature type="binding site" evidence="10">
    <location>
        <position position="8"/>
    </location>
    <ligand>
        <name>Mn(2+)</name>
        <dbReference type="ChEBI" id="CHEBI:29035"/>
        <label>1</label>
    </ligand>
</feature>
<feature type="binding site" evidence="10">
    <location>
        <position position="80"/>
    </location>
    <ligand>
        <name>Mn(2+)</name>
        <dbReference type="ChEBI" id="CHEBI:29035"/>
        <label>2</label>
    </ligand>
</feature>
<feature type="binding site" evidence="10">
    <location>
        <position position="196"/>
    </location>
    <ligand>
        <name>Mn(2+)</name>
        <dbReference type="ChEBI" id="CHEBI:29035"/>
        <label>2</label>
    </ligand>
</feature>
<comment type="function">
    <text evidence="10">Hydrolyzes the pyrophosphate bond of UDP-2,3-diacylglucosamine to yield 2,3-diacylglucosamine 1-phosphate (lipid X) and UMP by catalyzing the attack of water at the alpha-P atom. Involved in the biosynthesis of lipid A, a phosphorylated glycolipid that anchors the lipopolysaccharide to the outer membrane of the cell.</text>
</comment>
<evidence type="ECO:0000256" key="3">
    <source>
        <dbReference type="ARBA" id="ARBA00022519"/>
    </source>
</evidence>
<dbReference type="CDD" id="cd07398">
    <property type="entry name" value="MPP_YbbF-LpxH"/>
    <property type="match status" value="1"/>
</dbReference>
<feature type="binding site" evidence="10">
    <location>
        <position position="42"/>
    </location>
    <ligand>
        <name>Mn(2+)</name>
        <dbReference type="ChEBI" id="CHEBI:29035"/>
        <label>2</label>
    </ligand>
</feature>
<evidence type="ECO:0000313" key="12">
    <source>
        <dbReference type="EMBL" id="MBM7036864.1"/>
    </source>
</evidence>
<gene>
    <name evidence="10 12" type="primary">lpxH</name>
    <name evidence="12" type="ORF">JQC93_10670</name>
</gene>
<dbReference type="NCBIfam" id="NF003743">
    <property type="entry name" value="PRK05340.1"/>
    <property type="match status" value="1"/>
</dbReference>
<evidence type="ECO:0000256" key="2">
    <source>
        <dbReference type="ARBA" id="ARBA00022516"/>
    </source>
</evidence>
<evidence type="ECO:0000313" key="13">
    <source>
        <dbReference type="Proteomes" id="UP000809621"/>
    </source>
</evidence>
<keyword evidence="6 10" id="KW-0378">Hydrolase</keyword>
<comment type="caution">
    <text evidence="10">Lacks conserved residue(s) required for the propagation of feature annotation.</text>
</comment>
<keyword evidence="5 10" id="KW-0479">Metal-binding</keyword>
<dbReference type="PANTHER" id="PTHR34990:SF1">
    <property type="entry name" value="UDP-2,3-DIACYLGLUCOSAMINE HYDROLASE"/>
    <property type="match status" value="1"/>
</dbReference>
<dbReference type="HAMAP" id="MF_00575">
    <property type="entry name" value="LpxH"/>
    <property type="match status" value="1"/>
</dbReference>
<evidence type="ECO:0000256" key="5">
    <source>
        <dbReference type="ARBA" id="ARBA00022723"/>
    </source>
</evidence>
<sequence length="245" mass="28239">MKTYFISDLHLCETRRGITTSFLELLANLDPKETDALYILGDLFEFWVGDDYNTPFNLQIKNALKDAVDRGTDIYLVKGNRDFLVGKRFAKQTGVTLLGDETVIDLYGVPTLILHGDTLCTDDVKYQEFRQKVNQPWLQWVFNHLPLSLRLKIVSKVKGQARNDKQDKQLDIMDVNQHAVVDAFNRQQVTHMIHGHTHRPDLHTVELTNQIGERRVLGDWHSHNFVLRVTASDHSVIKEPIVEPK</sequence>
<feature type="binding site" evidence="10">
    <location>
        <position position="42"/>
    </location>
    <ligand>
        <name>Mn(2+)</name>
        <dbReference type="ChEBI" id="CHEBI:29035"/>
        <label>1</label>
    </ligand>
</feature>
<keyword evidence="8 10" id="KW-0472">Membrane</keyword>
<feature type="binding site" evidence="10">
    <location>
        <position position="168"/>
    </location>
    <ligand>
        <name>substrate</name>
    </ligand>
</feature>